<keyword evidence="3" id="KW-1133">Transmembrane helix</keyword>
<organism evidence="4 5">
    <name type="scientific">Oncorhynchus mykiss</name>
    <name type="common">Rainbow trout</name>
    <name type="synonym">Salmo gairdneri</name>
    <dbReference type="NCBI Taxonomy" id="8022"/>
    <lineage>
        <taxon>Eukaryota</taxon>
        <taxon>Metazoa</taxon>
        <taxon>Chordata</taxon>
        <taxon>Craniata</taxon>
        <taxon>Vertebrata</taxon>
        <taxon>Euteleostomi</taxon>
        <taxon>Actinopterygii</taxon>
        <taxon>Neopterygii</taxon>
        <taxon>Teleostei</taxon>
        <taxon>Protacanthopterygii</taxon>
        <taxon>Salmoniformes</taxon>
        <taxon>Salmonidae</taxon>
        <taxon>Salmoninae</taxon>
        <taxon>Oncorhynchus</taxon>
    </lineage>
</organism>
<accession>A0A060YUR1</accession>
<gene>
    <name evidence="4" type="ORF">GSONMT00056721001</name>
</gene>
<proteinExistence type="predicted"/>
<keyword evidence="1" id="KW-0175">Coiled coil</keyword>
<reference evidence="4" key="1">
    <citation type="journal article" date="2014" name="Nat. Commun.">
        <title>The rainbow trout genome provides novel insights into evolution after whole-genome duplication in vertebrates.</title>
        <authorList>
            <person name="Berthelot C."/>
            <person name="Brunet F."/>
            <person name="Chalopin D."/>
            <person name="Juanchich A."/>
            <person name="Bernard M."/>
            <person name="Noel B."/>
            <person name="Bento P."/>
            <person name="Da Silva C."/>
            <person name="Labadie K."/>
            <person name="Alberti A."/>
            <person name="Aury J.M."/>
            <person name="Louis A."/>
            <person name="Dehais P."/>
            <person name="Bardou P."/>
            <person name="Montfort J."/>
            <person name="Klopp C."/>
            <person name="Cabau C."/>
            <person name="Gaspin C."/>
            <person name="Thorgaard G.H."/>
            <person name="Boussaha M."/>
            <person name="Quillet E."/>
            <person name="Guyomard R."/>
            <person name="Galiana D."/>
            <person name="Bobe J."/>
            <person name="Volff J.N."/>
            <person name="Genet C."/>
            <person name="Wincker P."/>
            <person name="Jaillon O."/>
            <person name="Roest Crollius H."/>
            <person name="Guiguen Y."/>
        </authorList>
    </citation>
    <scope>NUCLEOTIDE SEQUENCE [LARGE SCALE GENOMIC DNA]</scope>
</reference>
<dbReference type="PaxDb" id="8022-A0A060YUR1"/>
<protein>
    <submittedName>
        <fullName evidence="4">Uncharacterized protein</fullName>
    </submittedName>
</protein>
<evidence type="ECO:0000256" key="3">
    <source>
        <dbReference type="SAM" id="Phobius"/>
    </source>
</evidence>
<feature type="transmembrane region" description="Helical" evidence="3">
    <location>
        <begin position="201"/>
        <end position="223"/>
    </location>
</feature>
<feature type="coiled-coil region" evidence="1">
    <location>
        <begin position="167"/>
        <end position="194"/>
    </location>
</feature>
<evidence type="ECO:0000313" key="4">
    <source>
        <dbReference type="EMBL" id="CDQ95648.1"/>
    </source>
</evidence>
<feature type="region of interest" description="Disordered" evidence="2">
    <location>
        <begin position="13"/>
        <end position="78"/>
    </location>
</feature>
<dbReference type="EMBL" id="FR922011">
    <property type="protein sequence ID" value="CDQ95648.1"/>
    <property type="molecule type" value="Genomic_DNA"/>
</dbReference>
<evidence type="ECO:0000256" key="1">
    <source>
        <dbReference type="SAM" id="Coils"/>
    </source>
</evidence>
<dbReference type="Proteomes" id="UP000193380">
    <property type="component" value="Unassembled WGS sequence"/>
</dbReference>
<evidence type="ECO:0000256" key="2">
    <source>
        <dbReference type="SAM" id="MobiDB-lite"/>
    </source>
</evidence>
<evidence type="ECO:0000313" key="5">
    <source>
        <dbReference type="Proteomes" id="UP000193380"/>
    </source>
</evidence>
<keyword evidence="3" id="KW-0472">Membrane</keyword>
<name>A0A060YUR1_ONCMY</name>
<dbReference type="AlphaFoldDB" id="A0A060YUR1"/>
<feature type="compositionally biased region" description="Low complexity" evidence="2">
    <location>
        <begin position="13"/>
        <end position="28"/>
    </location>
</feature>
<feature type="non-terminal residue" evidence="4">
    <location>
        <position position="310"/>
    </location>
</feature>
<feature type="region of interest" description="Disordered" evidence="2">
    <location>
        <begin position="127"/>
        <end position="146"/>
    </location>
</feature>
<keyword evidence="3" id="KW-0812">Transmembrane</keyword>
<reference evidence="4" key="2">
    <citation type="submission" date="2014-03" db="EMBL/GenBank/DDBJ databases">
        <authorList>
            <person name="Genoscope - CEA"/>
        </authorList>
    </citation>
    <scope>NUCLEOTIDE SEQUENCE</scope>
</reference>
<dbReference type="STRING" id="8022.A0A060YUR1"/>
<sequence>MQEDCSHCTVSIVIPPSDLSPPDSIGSPFTFDFGRSSSSSLRPKRPTLRDIMGSGRLGRSTESSSPSPQTTPPVECNGSRTNELQLRLQSQEQELTRLHEENNKLTEELTSQKELVRLLQQTLRSTQREMRPAPVLTPGAASPPAPGFPQSDLAQMEALLLDRDGQVQALCCQMERLALEKESLQRELKGLKVKVRRDTGFVLLVLIFFLFLFLLFFLLLLLYDFIFLKQYLITYTHNNITQTTTSHLTLTTSHLTLTTSHLTLTTSHLTLTTSHLTTSHLTLTTSHLTLTTSHLTLTTSHLTLTTSHLT</sequence>